<dbReference type="Proteomes" id="UP000240987">
    <property type="component" value="Unassembled WGS sequence"/>
</dbReference>
<name>A0A2T3JIJ2_9GAMM</name>
<evidence type="ECO:0000256" key="1">
    <source>
        <dbReference type="SAM" id="Phobius"/>
    </source>
</evidence>
<evidence type="ECO:0000313" key="2">
    <source>
        <dbReference type="EMBL" id="PSU48811.1"/>
    </source>
</evidence>
<keyword evidence="1" id="KW-0472">Membrane</keyword>
<accession>A0A2T3JIJ2</accession>
<dbReference type="EMBL" id="PYMJ01000008">
    <property type="protein sequence ID" value="PSU48811.1"/>
    <property type="molecule type" value="Genomic_DNA"/>
</dbReference>
<keyword evidence="1" id="KW-1133">Transmembrane helix</keyword>
<gene>
    <name evidence="2" type="ORF">C9J12_09895</name>
</gene>
<proteinExistence type="predicted"/>
<keyword evidence="1" id="KW-0812">Transmembrane</keyword>
<protein>
    <submittedName>
        <fullName evidence="2">Uncharacterized protein</fullName>
    </submittedName>
</protein>
<keyword evidence="3" id="KW-1185">Reference proteome</keyword>
<sequence length="213" mass="23902">MTDIVMEALRAFLVGGVIFSLLKAQHVKGISQISGWRYIVAGFCLIFFGTLIDITDNFDELNRFVIIGDTEVQAFLEKVVGYLLGFLLLAIGIRKWLPKIIEHAELVQDKHNLKVQEERVKVLRATMRTVQDIVNNFLNNLQLFQLEAEEKNALEPESLVLLDSIIQDTATKLKKLGDLKSTPEKQIAGGVCIDYEAGSPQDSDFVTKHSQAK</sequence>
<feature type="transmembrane region" description="Helical" evidence="1">
    <location>
        <begin position="75"/>
        <end position="93"/>
    </location>
</feature>
<dbReference type="OrthoDB" id="8546812at2"/>
<evidence type="ECO:0000313" key="3">
    <source>
        <dbReference type="Proteomes" id="UP000240987"/>
    </source>
</evidence>
<organism evidence="2 3">
    <name type="scientific">Photobacterium frigidiphilum</name>
    <dbReference type="NCBI Taxonomy" id="264736"/>
    <lineage>
        <taxon>Bacteria</taxon>
        <taxon>Pseudomonadati</taxon>
        <taxon>Pseudomonadota</taxon>
        <taxon>Gammaproteobacteria</taxon>
        <taxon>Vibrionales</taxon>
        <taxon>Vibrionaceae</taxon>
        <taxon>Photobacterium</taxon>
    </lineage>
</organism>
<feature type="transmembrane region" description="Helical" evidence="1">
    <location>
        <begin position="36"/>
        <end position="55"/>
    </location>
</feature>
<dbReference type="RefSeq" id="WP_107242562.1">
    <property type="nucleotide sequence ID" value="NZ_PYMJ01000008.1"/>
</dbReference>
<reference evidence="2 3" key="1">
    <citation type="submission" date="2018-01" db="EMBL/GenBank/DDBJ databases">
        <title>Whole genome sequencing of Histamine producing bacteria.</title>
        <authorList>
            <person name="Butler K."/>
        </authorList>
    </citation>
    <scope>NUCLEOTIDE SEQUENCE [LARGE SCALE GENOMIC DNA]</scope>
    <source>
        <strain evidence="2 3">JCM 12947</strain>
    </source>
</reference>
<comment type="caution">
    <text evidence="2">The sequence shown here is derived from an EMBL/GenBank/DDBJ whole genome shotgun (WGS) entry which is preliminary data.</text>
</comment>
<dbReference type="AlphaFoldDB" id="A0A2T3JIJ2"/>